<reference evidence="6 7" key="1">
    <citation type="submission" date="2022-06" db="EMBL/GenBank/DDBJ databases">
        <title>Genomic Encyclopedia of Archaeal and Bacterial Type Strains, Phase II (KMG-II): from individual species to whole genera.</title>
        <authorList>
            <person name="Goeker M."/>
        </authorList>
    </citation>
    <scope>NUCLEOTIDE SEQUENCE [LARGE SCALE GENOMIC DNA]</scope>
    <source>
        <strain evidence="6 7">DSM 44693</strain>
    </source>
</reference>
<comment type="similarity">
    <text evidence="1 3 4">Belongs to the glutamine synthetase family.</text>
</comment>
<dbReference type="Gene3D" id="3.10.20.70">
    <property type="entry name" value="Glutamine synthetase, N-terminal domain"/>
    <property type="match status" value="1"/>
</dbReference>
<dbReference type="Proteomes" id="UP001206895">
    <property type="component" value="Unassembled WGS sequence"/>
</dbReference>
<evidence type="ECO:0000313" key="7">
    <source>
        <dbReference type="Proteomes" id="UP001206895"/>
    </source>
</evidence>
<evidence type="ECO:0000259" key="5">
    <source>
        <dbReference type="PROSITE" id="PS51987"/>
    </source>
</evidence>
<dbReference type="SUPFAM" id="SSF55931">
    <property type="entry name" value="Glutamine synthetase/guanido kinase"/>
    <property type="match status" value="1"/>
</dbReference>
<comment type="caution">
    <text evidence="6">The sequence shown here is derived from an EMBL/GenBank/DDBJ whole genome shotgun (WGS) entry which is preliminary data.</text>
</comment>
<evidence type="ECO:0000256" key="2">
    <source>
        <dbReference type="ARBA" id="ARBA00022598"/>
    </source>
</evidence>
<dbReference type="PANTHER" id="PTHR43785:SF12">
    <property type="entry name" value="TYPE-1 GLUTAMINE SYNTHETASE 2"/>
    <property type="match status" value="1"/>
</dbReference>
<dbReference type="InterPro" id="IPR036651">
    <property type="entry name" value="Gln_synt_N_sf"/>
</dbReference>
<proteinExistence type="inferred from homology"/>
<evidence type="ECO:0000256" key="1">
    <source>
        <dbReference type="ARBA" id="ARBA00009897"/>
    </source>
</evidence>
<feature type="domain" description="GS catalytic" evidence="5">
    <location>
        <begin position="112"/>
        <end position="447"/>
    </location>
</feature>
<evidence type="ECO:0000313" key="6">
    <source>
        <dbReference type="EMBL" id="MCP2177773.1"/>
    </source>
</evidence>
<accession>A0ABT1HIK1</accession>
<dbReference type="RefSeq" id="WP_253662655.1">
    <property type="nucleotide sequence ID" value="NZ_BAAAJQ010000001.1"/>
</dbReference>
<dbReference type="PROSITE" id="PS51987">
    <property type="entry name" value="GS_CATALYTIC"/>
    <property type="match status" value="1"/>
</dbReference>
<evidence type="ECO:0000256" key="4">
    <source>
        <dbReference type="RuleBase" id="RU000384"/>
    </source>
</evidence>
<dbReference type="PANTHER" id="PTHR43785">
    <property type="entry name" value="GAMMA-GLUTAMYLPUTRESCINE SYNTHETASE"/>
    <property type="match status" value="1"/>
</dbReference>
<organism evidence="6 7">
    <name type="scientific">Williamsia maris</name>
    <dbReference type="NCBI Taxonomy" id="72806"/>
    <lineage>
        <taxon>Bacteria</taxon>
        <taxon>Bacillati</taxon>
        <taxon>Actinomycetota</taxon>
        <taxon>Actinomycetes</taxon>
        <taxon>Mycobacteriales</taxon>
        <taxon>Nocardiaceae</taxon>
        <taxon>Williamsia</taxon>
    </lineage>
</organism>
<dbReference type="SMART" id="SM01230">
    <property type="entry name" value="Gln-synt_C"/>
    <property type="match status" value="1"/>
</dbReference>
<dbReference type="Gene3D" id="3.30.590.10">
    <property type="entry name" value="Glutamine synthetase/guanido kinase, catalytic domain"/>
    <property type="match status" value="1"/>
</dbReference>
<keyword evidence="7" id="KW-1185">Reference proteome</keyword>
<evidence type="ECO:0000256" key="3">
    <source>
        <dbReference type="PROSITE-ProRule" id="PRU01331"/>
    </source>
</evidence>
<dbReference type="Pfam" id="PF00120">
    <property type="entry name" value="Gln-synt_C"/>
    <property type="match status" value="1"/>
</dbReference>
<keyword evidence="2" id="KW-0436">Ligase</keyword>
<protein>
    <submittedName>
        <fullName evidence="6">Glutamine synthetase</fullName>
    </submittedName>
</protein>
<gene>
    <name evidence="6" type="ORF">LX13_003601</name>
</gene>
<name>A0ABT1HIK1_9NOCA</name>
<dbReference type="InterPro" id="IPR014746">
    <property type="entry name" value="Gln_synth/guanido_kin_cat_dom"/>
</dbReference>
<dbReference type="InterPro" id="IPR008146">
    <property type="entry name" value="Gln_synth_cat_dom"/>
</dbReference>
<sequence>MAIIHSDVIGHLHSGGVEVLIGTVVNPAGLIHAKTVDVSRVTDFARTGLGVSPVWHAFTIDKFGIAYSDKFGAVGDQRIRIDLDAIRILGDGVAWAPASFFDQDSEPVPACSRGILGRMENRLAAAGITALVGHELEFVLVDPAGEALPTTMWAQYGLAGVLEHEGFVREVLTAARTAGIGLEQLHPEYGGNQFEVSLAPLAPVAAADQLVAARTVISRVARRFGTRACFSPKPFADGVGNGAHQHFSLTGTDGPLLAGGSAARGMTAAGASAVAGVVAGLPEIQALLCGSIVSGLRMQPGFWAGAYACWGTENREAAVRFVLGGPANPHGANVEVKIVDPSANSYLATAAILGMAAEGIERELTLPPETLVDPASQTEADRAAAGTVLLPTDQASVIDALDRSATARTALGDDAVDAVVAVRRYEQTFAALPPGDIADMFRMAWSV</sequence>
<dbReference type="EMBL" id="JAMTCJ010000003">
    <property type="protein sequence ID" value="MCP2177773.1"/>
    <property type="molecule type" value="Genomic_DNA"/>
</dbReference>